<accession>C5KMT9</accession>
<dbReference type="GeneID" id="9060284"/>
<reference evidence="2 3" key="1">
    <citation type="submission" date="2008-07" db="EMBL/GenBank/DDBJ databases">
        <authorList>
            <person name="El-Sayed N."/>
            <person name="Caler E."/>
            <person name="Inman J."/>
            <person name="Amedeo P."/>
            <person name="Hass B."/>
            <person name="Wortman J."/>
        </authorList>
    </citation>
    <scope>NUCLEOTIDE SEQUENCE [LARGE SCALE GENOMIC DNA]</scope>
    <source>
        <strain evidence="3">ATCC 50983 / TXsc</strain>
    </source>
</reference>
<dbReference type="OrthoDB" id="447561at2759"/>
<evidence type="ECO:0000313" key="3">
    <source>
        <dbReference type="Proteomes" id="UP000007800"/>
    </source>
</evidence>
<name>C5KMT9_PERM5</name>
<feature type="compositionally biased region" description="Acidic residues" evidence="1">
    <location>
        <begin position="290"/>
        <end position="306"/>
    </location>
</feature>
<gene>
    <name evidence="2" type="ORF">Pmar_PMAR029314</name>
</gene>
<protein>
    <submittedName>
        <fullName evidence="2">Uncharacterized protein</fullName>
    </submittedName>
</protein>
<dbReference type="RefSeq" id="XP_002782452.1">
    <property type="nucleotide sequence ID" value="XM_002782406.1"/>
</dbReference>
<dbReference type="AlphaFoldDB" id="C5KMT9"/>
<dbReference type="Proteomes" id="UP000007800">
    <property type="component" value="Unassembled WGS sequence"/>
</dbReference>
<dbReference type="EMBL" id="GG674496">
    <property type="protein sequence ID" value="EER14247.1"/>
    <property type="molecule type" value="Genomic_DNA"/>
</dbReference>
<feature type="region of interest" description="Disordered" evidence="1">
    <location>
        <begin position="286"/>
        <end position="323"/>
    </location>
</feature>
<organism evidence="3">
    <name type="scientific">Perkinsus marinus (strain ATCC 50983 / TXsc)</name>
    <dbReference type="NCBI Taxonomy" id="423536"/>
    <lineage>
        <taxon>Eukaryota</taxon>
        <taxon>Sar</taxon>
        <taxon>Alveolata</taxon>
        <taxon>Perkinsozoa</taxon>
        <taxon>Perkinsea</taxon>
        <taxon>Perkinsida</taxon>
        <taxon>Perkinsidae</taxon>
        <taxon>Perkinsus</taxon>
    </lineage>
</organism>
<dbReference type="InParanoid" id="C5KMT9"/>
<evidence type="ECO:0000256" key="1">
    <source>
        <dbReference type="SAM" id="MobiDB-lite"/>
    </source>
</evidence>
<sequence>MVADPETVQDTTTPLHVDRDVEVDFSMYKKLADSIHPPYQSPSVLLDCMVEQVGATIRSESAGVAIVGGEECKRYEARKLSEYIEAIAQDWGVSKEDKKSDTDDSDTNPYHHLEDTVLPSLDDLKCRFRGVEMFGHERVDAVAKRVDHCFRIPDTPTVGQSEPLTADQRRALRTKIIPFMPKRLSRASIERLLLLTEFAKLMNSVTPVKKGHVGDCSLASLIDRTVCEKIPIGLLRQRLGALIYGRAAAEPYLVTRYWSRYDATLIAIYYPTPPGRMCMHTWREEVEVGEKEEEEESMQEENEVDADGQAAEDPNADLQASKGPQYEIREAVEKCYVPADGSVIISTRFTRTSAIGKTPVDCDAGAEEKAMEEETLVAGEEGNDDDIQHEDEFNRELICSRRVAKAFVKGCTLRVGESYVSCVFEDSSRFTVTREGENGFVLMYTPLKATWVTLCPHQGIELKPQKVTFEKPLMRMVPNARCGDLVCDVETSRRVFPKGVIMRELTSGRKELFYPDGTFSYRDPTPEELAGSFHLLVDSRPGMWIVIKPRSGEMYRRWNCPQRPEPLSQVVGEGEEEQTKVDAEFQAAEKRYSDEIKCLVEGGMCEEELDTKVPTATQVDPDSGDEIVTNNLGTMIITTRDGSTRTCVISLEDSSKISVEFDGEEKRVTVERPDTREAIEIDAITGKTVVVGTPYVSEFIEHADDGGSFMLRCVDNERNSFEIDGRTNRCSVRLATSLGESKDMPSPRPGAPLAEVPPSMTALYHADKDFLPAVDGLSSHPPRLIVIYGDGISEAQEILPSREAREALNASDLIKESVPMDLPMDGYEFTTVRHLIEYPEVDHKLMHEFEDACTRYDEWMEAHRGLHDELAARMQREAEAKAAEKTNKRKNTKS</sequence>
<evidence type="ECO:0000313" key="2">
    <source>
        <dbReference type="EMBL" id="EER14247.1"/>
    </source>
</evidence>
<keyword evidence="3" id="KW-1185">Reference proteome</keyword>
<proteinExistence type="predicted"/>